<dbReference type="Proteomes" id="UP000241494">
    <property type="component" value="Segment"/>
</dbReference>
<feature type="domain" description="DUF7441" evidence="1">
    <location>
        <begin position="6"/>
        <end position="74"/>
    </location>
</feature>
<name>M4QF59_9CAUD</name>
<dbReference type="EMBL" id="KU686195">
    <property type="protein sequence ID" value="AOV58234.1"/>
    <property type="molecule type" value="Genomic_DNA"/>
</dbReference>
<dbReference type="EMBL" id="KU686192">
    <property type="protein sequence ID" value="AOV57484.1"/>
    <property type="molecule type" value="Genomic_DNA"/>
</dbReference>
<evidence type="ECO:0000313" key="7">
    <source>
        <dbReference type="EMBL" id="AOV58484.1"/>
    </source>
</evidence>
<keyword evidence="8" id="KW-1185">Reference proteome</keyword>
<dbReference type="Proteomes" id="UP000240287">
    <property type="component" value="Genome"/>
</dbReference>
<evidence type="ECO:0000259" key="1">
    <source>
        <dbReference type="Pfam" id="PF24225"/>
    </source>
</evidence>
<dbReference type="Proteomes" id="UP000203521">
    <property type="component" value="Segment"/>
</dbReference>
<evidence type="ECO:0000313" key="5">
    <source>
        <dbReference type="EMBL" id="AOV57984.1"/>
    </source>
</evidence>
<dbReference type="RefSeq" id="YP_007673026.1">
    <property type="nucleotide sequence ID" value="NC_020837.1"/>
</dbReference>
<evidence type="ECO:0000313" key="8">
    <source>
        <dbReference type="Proteomes" id="UP000203521"/>
    </source>
</evidence>
<reference evidence="2 8" key="1">
    <citation type="submission" date="2010-11" db="EMBL/GenBank/DDBJ databases">
        <title>The Genome Sequence of Synechococcus phage S-CAM1 0208SB26.</title>
        <authorList>
            <consortium name="The Broad Institute Genome Sequencing Platform"/>
            <person name="Henn M.R."/>
            <person name="Martiny J."/>
            <person name="Weihe C."/>
            <person name="Levin J."/>
            <person name="Malboeuf C."/>
            <person name="Casali M."/>
            <person name="Russ C."/>
            <person name="Lennon N."/>
            <person name="Chapman S.B."/>
            <person name="Erlich R."/>
            <person name="Young S.K."/>
            <person name="Yandava C."/>
            <person name="Zeng Q."/>
            <person name="Alvarado L."/>
            <person name="Anderson S."/>
            <person name="Berlin A."/>
            <person name="Chen Z."/>
            <person name="Freedman E."/>
            <person name="Gellesch M."/>
            <person name="Goldberg J."/>
            <person name="Green L."/>
            <person name="Griggs A."/>
            <person name="Gujja S."/>
            <person name="Heilman E.R."/>
            <person name="Heiman D."/>
            <person name="Hollinger A."/>
            <person name="Howarth C."/>
            <person name="Larson L."/>
            <person name="Mehta T."/>
            <person name="Pearson M."/>
            <person name="Roberts A."/>
            <person name="Ryan E."/>
            <person name="Saif S."/>
            <person name="Shea T."/>
            <person name="Shenoy N."/>
            <person name="Sisk P."/>
            <person name="Stolte C."/>
            <person name="Sykes S."/>
            <person name="White J."/>
            <person name="Haas B."/>
            <person name="Nusbaum C."/>
            <person name="Birren B."/>
        </authorList>
    </citation>
    <scope>NUCLEOTIDE SEQUENCE [LARGE SCALE GENOMIC DNA]</scope>
    <source>
        <strain evidence="2 8">S-CAM1</strain>
    </source>
</reference>
<organism evidence="2 8">
    <name type="scientific">Synechococcus phage S-CAM1</name>
    <dbReference type="NCBI Taxonomy" id="754037"/>
    <lineage>
        <taxon>Viruses</taxon>
        <taxon>Duplodnaviria</taxon>
        <taxon>Heunggongvirae</taxon>
        <taxon>Uroviricota</taxon>
        <taxon>Caudoviricetes</taxon>
        <taxon>Pantevenvirales</taxon>
        <taxon>Kyanoviridae</taxon>
        <taxon>Anaposvirus</taxon>
        <taxon>Anaposvirus socalone</taxon>
    </lineage>
</organism>
<dbReference type="EMBL" id="KU686193">
    <property type="protein sequence ID" value="AOV57734.1"/>
    <property type="molecule type" value="Genomic_DNA"/>
</dbReference>
<dbReference type="Proteomes" id="UP000241591">
    <property type="component" value="Segment"/>
</dbReference>
<dbReference type="KEGG" id="vg:15009530"/>
<proteinExistence type="predicted"/>
<dbReference type="Pfam" id="PF24225">
    <property type="entry name" value="DUF7441"/>
    <property type="match status" value="1"/>
</dbReference>
<reference evidence="9 10" key="2">
    <citation type="journal article" date="2016" name="Virology">
        <title>The genomic content and context of auxiliary metabolic genes in marine cyanomyoviruses.</title>
        <authorList>
            <person name="Crummett L.T."/>
            <person name="Puxty R.J."/>
            <person name="Weihe C."/>
            <person name="Marston M.F."/>
            <person name="Martiny J.B."/>
        </authorList>
    </citation>
    <scope>NUCLEOTIDE SEQUENCE [LARGE SCALE GENOMIC DNA]</scope>
    <source>
        <strain evidence="3">0309SB33</strain>
        <strain evidence="4">0310NB17</strain>
        <strain evidence="5">0809CC03</strain>
        <strain evidence="6">0810SB17</strain>
        <strain evidence="7">0910CC29</strain>
    </source>
</reference>
<accession>M4QF59</accession>
<dbReference type="EMBL" id="HQ634177">
    <property type="protein sequence ID" value="AGH26848.1"/>
    <property type="molecule type" value="Genomic_DNA"/>
</dbReference>
<evidence type="ECO:0000313" key="9">
    <source>
        <dbReference type="Proteomes" id="UP000240287"/>
    </source>
</evidence>
<dbReference type="GeneID" id="15009530"/>
<evidence type="ECO:0000313" key="2">
    <source>
        <dbReference type="EMBL" id="AGH26848.1"/>
    </source>
</evidence>
<sequence length="75" mass="9012">MSYDLIKPNDPRYFKQTCDKPYDRHHYRIVFTNGQSELYEDWQVAHARWFQCPSQFLSHMDVVDPKKKKSKGGFA</sequence>
<dbReference type="OrthoDB" id="28815at10239"/>
<evidence type="ECO:0000313" key="4">
    <source>
        <dbReference type="EMBL" id="AOV57734.1"/>
    </source>
</evidence>
<dbReference type="EMBL" id="KU686194">
    <property type="protein sequence ID" value="AOV57984.1"/>
    <property type="molecule type" value="Genomic_DNA"/>
</dbReference>
<dbReference type="Proteomes" id="UP000241265">
    <property type="component" value="Genome"/>
</dbReference>
<evidence type="ECO:0000313" key="3">
    <source>
        <dbReference type="EMBL" id="AOV57484.1"/>
    </source>
</evidence>
<gene>
    <name evidence="5" type="ORF">C030809_232</name>
    <name evidence="7" type="ORF">C290910_232</name>
    <name evidence="4" type="ORF">N170310_232</name>
    <name evidence="3" type="ORF">N330309_232</name>
    <name evidence="6" type="ORF">S170810_232</name>
    <name evidence="2" type="ORF">SXBG_00112</name>
</gene>
<protein>
    <recommendedName>
        <fullName evidence="1">DUF7441 domain-containing protein</fullName>
    </recommendedName>
</protein>
<dbReference type="EMBL" id="KU686196">
    <property type="protein sequence ID" value="AOV58484.1"/>
    <property type="molecule type" value="Genomic_DNA"/>
</dbReference>
<evidence type="ECO:0000313" key="10">
    <source>
        <dbReference type="Proteomes" id="UP000241265"/>
    </source>
</evidence>
<dbReference type="InterPro" id="IPR055864">
    <property type="entry name" value="DUF7441"/>
</dbReference>
<evidence type="ECO:0000313" key="6">
    <source>
        <dbReference type="EMBL" id="AOV58234.1"/>
    </source>
</evidence>
<dbReference type="Proteomes" id="UP000241610">
    <property type="component" value="Segment"/>
</dbReference>